<keyword evidence="1" id="KW-0472">Membrane</keyword>
<sequence length="118" mass="12907">MFRFEHREQPPISNRHFVLRMLRSAAIAGGIICSALMVGIAGYHWIGGLGWVDAFLNASMILGGMGPVDPMPNDMGKIFSGCYALFSGLVFIALAGFLVAPVAHRVLHRFHYDAEEDS</sequence>
<feature type="transmembrane region" description="Helical" evidence="1">
    <location>
        <begin position="78"/>
        <end position="100"/>
    </location>
</feature>
<name>A0ABT3GIX9_9BACT</name>
<evidence type="ECO:0008006" key="4">
    <source>
        <dbReference type="Google" id="ProtNLM"/>
    </source>
</evidence>
<proteinExistence type="predicted"/>
<keyword evidence="1" id="KW-0812">Transmembrane</keyword>
<dbReference type="RefSeq" id="WP_264487577.1">
    <property type="nucleotide sequence ID" value="NZ_JAPDDT010000004.1"/>
</dbReference>
<dbReference type="EMBL" id="JAPDDT010000004">
    <property type="protein sequence ID" value="MCW1923472.1"/>
    <property type="molecule type" value="Genomic_DNA"/>
</dbReference>
<accession>A0ABT3GIX9</accession>
<comment type="caution">
    <text evidence="2">The sequence shown here is derived from an EMBL/GenBank/DDBJ whole genome shotgun (WGS) entry which is preliminary data.</text>
</comment>
<keyword evidence="3" id="KW-1185">Reference proteome</keyword>
<feature type="transmembrane region" description="Helical" evidence="1">
    <location>
        <begin position="21"/>
        <end position="46"/>
    </location>
</feature>
<gene>
    <name evidence="2" type="ORF">OKA05_12985</name>
</gene>
<protein>
    <recommendedName>
        <fullName evidence="4">Two pore domain potassium channel family protein</fullName>
    </recommendedName>
</protein>
<reference evidence="2 3" key="1">
    <citation type="submission" date="2022-10" db="EMBL/GenBank/DDBJ databases">
        <title>Luteolibacter arcticus strain CCTCC AB 2014275, whole genome shotgun sequencing project.</title>
        <authorList>
            <person name="Zhao G."/>
            <person name="Shen L."/>
        </authorList>
    </citation>
    <scope>NUCLEOTIDE SEQUENCE [LARGE SCALE GENOMIC DNA]</scope>
    <source>
        <strain evidence="2 3">CCTCC AB 2014275</strain>
    </source>
</reference>
<organism evidence="2 3">
    <name type="scientific">Luteolibacter arcticus</name>
    <dbReference type="NCBI Taxonomy" id="1581411"/>
    <lineage>
        <taxon>Bacteria</taxon>
        <taxon>Pseudomonadati</taxon>
        <taxon>Verrucomicrobiota</taxon>
        <taxon>Verrucomicrobiia</taxon>
        <taxon>Verrucomicrobiales</taxon>
        <taxon>Verrucomicrobiaceae</taxon>
        <taxon>Luteolibacter</taxon>
    </lineage>
</organism>
<evidence type="ECO:0000313" key="3">
    <source>
        <dbReference type="Proteomes" id="UP001320876"/>
    </source>
</evidence>
<keyword evidence="1" id="KW-1133">Transmembrane helix</keyword>
<evidence type="ECO:0000313" key="2">
    <source>
        <dbReference type="EMBL" id="MCW1923472.1"/>
    </source>
</evidence>
<evidence type="ECO:0000256" key="1">
    <source>
        <dbReference type="SAM" id="Phobius"/>
    </source>
</evidence>
<dbReference type="Proteomes" id="UP001320876">
    <property type="component" value="Unassembled WGS sequence"/>
</dbReference>